<dbReference type="CDD" id="cd18719">
    <property type="entry name" value="PIN_Zc3h12a-N4BP1-like"/>
    <property type="match status" value="1"/>
</dbReference>
<feature type="region of interest" description="Disordered" evidence="1">
    <location>
        <begin position="333"/>
        <end position="353"/>
    </location>
</feature>
<sequence length="528" mass="58627">MGKPSSASFSKNNSECSIHSHSRTGKIKGKAALSAYKMEQIKKKNHKHVRKNIHKLFNKLQKDSRNASLDNTKTSSDSTPRNLTIVVKNDSFHASPTRKRKSPVTLSGVAEIPSKSRKKSDSLIVITDDDATANDDSCVVISPPRKKSSNINCSTPIAARDTKTLQNLIINNFPNCTDKQNCTEDLTTDDNNTRIINRDSFLTIDLTADSENKTNGDVTVIDVEKTGNITNDSQDCTLVSVSHGSLSMSGDSDVTVIQNSRRKNIQIKKVTNGIAQLNASEKGKLLEYITRKIFSGTDVGLNLQSGLQHICASRGTGTDEDVYIKEVILGEKTPEAPKQSNSRNSIGSNIYHPSRDLKNTTGLRMVVIDGSNVAMEHTKGRMFSVEGLKICIDYFVRRGHVVKAFVPRFRCKYGKSSDPKLLDLLERQGLVVYTPSREIQGKTCVPYDDRYILQCAAEFDGVVVSGDNYKDLINENKRWRYIIENRILPFTWVNNMIMFPKDPFGRGGPTLETLLKHPTPSNSQVVAK</sequence>
<reference evidence="3" key="1">
    <citation type="submission" date="2017-09" db="EMBL/GenBank/DDBJ databases">
        <title>Contemporary evolution of a Lepidopteran species, Heliothis virescens, in response to modern agricultural practices.</title>
        <authorList>
            <person name="Fritz M.L."/>
            <person name="Deyonke A.M."/>
            <person name="Papanicolaou A."/>
            <person name="Micinski S."/>
            <person name="Westbrook J."/>
            <person name="Gould F."/>
        </authorList>
    </citation>
    <scope>NUCLEOTIDE SEQUENCE [LARGE SCALE GENOMIC DNA]</scope>
    <source>
        <strain evidence="3">HvINT-</strain>
        <tissue evidence="3">Whole body</tissue>
    </source>
</reference>
<dbReference type="Pfam" id="PF11977">
    <property type="entry name" value="RNase_Zc3h12a"/>
    <property type="match status" value="1"/>
</dbReference>
<dbReference type="PANTHER" id="PTHR12876:SF35">
    <property type="entry name" value="LD08718P-RELATED"/>
    <property type="match status" value="1"/>
</dbReference>
<dbReference type="Gene3D" id="3.40.50.11980">
    <property type="match status" value="1"/>
</dbReference>
<feature type="compositionally biased region" description="Polar residues" evidence="1">
    <location>
        <begin position="338"/>
        <end position="348"/>
    </location>
</feature>
<feature type="region of interest" description="Disordered" evidence="1">
    <location>
        <begin position="93"/>
        <end position="113"/>
    </location>
</feature>
<dbReference type="FunFam" id="3.40.50.11980:FF:000001">
    <property type="entry name" value="ZC3H12A isoform 1"/>
    <property type="match status" value="1"/>
</dbReference>
<dbReference type="PANTHER" id="PTHR12876">
    <property type="entry name" value="N4BP1-RELATED"/>
    <property type="match status" value="1"/>
</dbReference>
<protein>
    <recommendedName>
        <fullName evidence="2">RNase NYN domain-containing protein</fullName>
    </recommendedName>
</protein>
<dbReference type="GO" id="GO:0003729">
    <property type="term" value="F:mRNA binding"/>
    <property type="evidence" value="ECO:0007669"/>
    <property type="project" value="TreeGrafter"/>
</dbReference>
<accession>A0A2A4JRD3</accession>
<evidence type="ECO:0000313" key="3">
    <source>
        <dbReference type="EMBL" id="PCG74326.1"/>
    </source>
</evidence>
<feature type="compositionally biased region" description="Polar residues" evidence="1">
    <location>
        <begin position="66"/>
        <end position="81"/>
    </location>
</feature>
<dbReference type="InterPro" id="IPR021869">
    <property type="entry name" value="RNase_Zc3h12_NYN"/>
</dbReference>
<dbReference type="GO" id="GO:0005634">
    <property type="term" value="C:nucleus"/>
    <property type="evidence" value="ECO:0007669"/>
    <property type="project" value="TreeGrafter"/>
</dbReference>
<evidence type="ECO:0000259" key="2">
    <source>
        <dbReference type="Pfam" id="PF11977"/>
    </source>
</evidence>
<evidence type="ECO:0000256" key="1">
    <source>
        <dbReference type="SAM" id="MobiDB-lite"/>
    </source>
</evidence>
<comment type="caution">
    <text evidence="3">The sequence shown here is derived from an EMBL/GenBank/DDBJ whole genome shotgun (WGS) entry which is preliminary data.</text>
</comment>
<dbReference type="EMBL" id="NWSH01000767">
    <property type="protein sequence ID" value="PCG74326.1"/>
    <property type="molecule type" value="Genomic_DNA"/>
</dbReference>
<organism evidence="3">
    <name type="scientific">Heliothis virescens</name>
    <name type="common">Tobacco budworm moth</name>
    <dbReference type="NCBI Taxonomy" id="7102"/>
    <lineage>
        <taxon>Eukaryota</taxon>
        <taxon>Metazoa</taxon>
        <taxon>Ecdysozoa</taxon>
        <taxon>Arthropoda</taxon>
        <taxon>Hexapoda</taxon>
        <taxon>Insecta</taxon>
        <taxon>Pterygota</taxon>
        <taxon>Neoptera</taxon>
        <taxon>Endopterygota</taxon>
        <taxon>Lepidoptera</taxon>
        <taxon>Glossata</taxon>
        <taxon>Ditrysia</taxon>
        <taxon>Noctuoidea</taxon>
        <taxon>Noctuidae</taxon>
        <taxon>Heliothinae</taxon>
        <taxon>Heliothis</taxon>
    </lineage>
</organism>
<dbReference type="GO" id="GO:0004521">
    <property type="term" value="F:RNA endonuclease activity"/>
    <property type="evidence" value="ECO:0007669"/>
    <property type="project" value="TreeGrafter"/>
</dbReference>
<gene>
    <name evidence="3" type="ORF">B5V51_13482</name>
</gene>
<dbReference type="GO" id="GO:0036464">
    <property type="term" value="C:cytoplasmic ribonucleoprotein granule"/>
    <property type="evidence" value="ECO:0007669"/>
    <property type="project" value="TreeGrafter"/>
</dbReference>
<name>A0A2A4JRD3_HELVI</name>
<feature type="compositionally biased region" description="Polar residues" evidence="1">
    <location>
        <begin position="1"/>
        <end position="19"/>
    </location>
</feature>
<feature type="domain" description="RNase NYN" evidence="2">
    <location>
        <begin position="363"/>
        <end position="512"/>
    </location>
</feature>
<dbReference type="AlphaFoldDB" id="A0A2A4JRD3"/>
<dbReference type="STRING" id="7102.A0A2A4JRD3"/>
<feature type="region of interest" description="Disordered" evidence="1">
    <location>
        <begin position="59"/>
        <end position="81"/>
    </location>
</feature>
<dbReference type="InterPro" id="IPR051101">
    <property type="entry name" value="ZC3H12/N4BP1_RNase_Reg"/>
</dbReference>
<proteinExistence type="predicted"/>
<feature type="region of interest" description="Disordered" evidence="1">
    <location>
        <begin position="1"/>
        <end position="26"/>
    </location>
</feature>